<dbReference type="Proteomes" id="UP001558613">
    <property type="component" value="Unassembled WGS sequence"/>
</dbReference>
<organism evidence="2 3">
    <name type="scientific">Cirrhinus molitorella</name>
    <name type="common">mud carp</name>
    <dbReference type="NCBI Taxonomy" id="172907"/>
    <lineage>
        <taxon>Eukaryota</taxon>
        <taxon>Metazoa</taxon>
        <taxon>Chordata</taxon>
        <taxon>Craniata</taxon>
        <taxon>Vertebrata</taxon>
        <taxon>Euteleostomi</taxon>
        <taxon>Actinopterygii</taxon>
        <taxon>Neopterygii</taxon>
        <taxon>Teleostei</taxon>
        <taxon>Ostariophysi</taxon>
        <taxon>Cypriniformes</taxon>
        <taxon>Cyprinidae</taxon>
        <taxon>Labeoninae</taxon>
        <taxon>Labeonini</taxon>
        <taxon>Cirrhinus</taxon>
    </lineage>
</organism>
<evidence type="ECO:0000313" key="3">
    <source>
        <dbReference type="Proteomes" id="UP001558613"/>
    </source>
</evidence>
<comment type="caution">
    <text evidence="2">The sequence shown here is derived from an EMBL/GenBank/DDBJ whole genome shotgun (WGS) entry which is preliminary data.</text>
</comment>
<keyword evidence="3" id="KW-1185">Reference proteome</keyword>
<protein>
    <submittedName>
        <fullName evidence="2">Uncharacterized protein</fullName>
    </submittedName>
</protein>
<name>A0ABR3MXT7_9TELE</name>
<reference evidence="2 3" key="1">
    <citation type="submission" date="2023-09" db="EMBL/GenBank/DDBJ databases">
        <authorList>
            <person name="Wang M."/>
        </authorList>
    </citation>
    <scope>NUCLEOTIDE SEQUENCE [LARGE SCALE GENOMIC DNA]</scope>
    <source>
        <strain evidence="2">GT-2023</strain>
        <tissue evidence="2">Liver</tissue>
    </source>
</reference>
<proteinExistence type="predicted"/>
<evidence type="ECO:0000313" key="2">
    <source>
        <dbReference type="EMBL" id="KAL1269395.1"/>
    </source>
</evidence>
<accession>A0ABR3MXT7</accession>
<feature type="region of interest" description="Disordered" evidence="1">
    <location>
        <begin position="212"/>
        <end position="237"/>
    </location>
</feature>
<dbReference type="EMBL" id="JAYMGO010000008">
    <property type="protein sequence ID" value="KAL1269395.1"/>
    <property type="molecule type" value="Genomic_DNA"/>
</dbReference>
<sequence>MAQHKSLGQSYMPGSVPHLPCRSDHCRCPGEPLGCHPTGLQNNPGCSPEQSWNHGPDKIINQLTISQWHNARIKRQEREVLQQNIEPFTAPLVASELLPPVLQKLPELVQHGHASFDYDICQDASGQATQRSQGQPPPVGSMATAVARPSTQVLTGAAHFPISTTPASAAPPLPVAAAPEAAMPMPVPAPGEKRLPKTTVWRRKKLAEAAAAAQGLTPGKRQIPQQFLCQKYGQPKT</sequence>
<evidence type="ECO:0000256" key="1">
    <source>
        <dbReference type="SAM" id="MobiDB-lite"/>
    </source>
</evidence>
<gene>
    <name evidence="2" type="ORF">QQF64_031684</name>
</gene>